<dbReference type="GO" id="GO:0003677">
    <property type="term" value="F:DNA binding"/>
    <property type="evidence" value="ECO:0007669"/>
    <property type="project" value="InterPro"/>
</dbReference>
<dbReference type="AlphaFoldDB" id="A0A1G7MIU3"/>
<dbReference type="InterPro" id="IPR001387">
    <property type="entry name" value="Cro/C1-type_HTH"/>
</dbReference>
<dbReference type="Pfam" id="PF13560">
    <property type="entry name" value="HTH_31"/>
    <property type="match status" value="1"/>
</dbReference>
<dbReference type="Gene3D" id="1.10.260.40">
    <property type="entry name" value="lambda repressor-like DNA-binding domains"/>
    <property type="match status" value="1"/>
</dbReference>
<evidence type="ECO:0000313" key="2">
    <source>
        <dbReference type="EMBL" id="SDF61526.1"/>
    </source>
</evidence>
<organism evidence="2 3">
    <name type="scientific">Klenkia brasiliensis</name>
    <dbReference type="NCBI Taxonomy" id="333142"/>
    <lineage>
        <taxon>Bacteria</taxon>
        <taxon>Bacillati</taxon>
        <taxon>Actinomycetota</taxon>
        <taxon>Actinomycetes</taxon>
        <taxon>Geodermatophilales</taxon>
        <taxon>Geodermatophilaceae</taxon>
        <taxon>Klenkia</taxon>
    </lineage>
</organism>
<dbReference type="CDD" id="cd00093">
    <property type="entry name" value="HTH_XRE"/>
    <property type="match status" value="1"/>
</dbReference>
<proteinExistence type="predicted"/>
<name>A0A1G7MIU3_9ACTN</name>
<dbReference type="EMBL" id="FNCF01000001">
    <property type="protein sequence ID" value="SDF61526.1"/>
    <property type="molecule type" value="Genomic_DNA"/>
</dbReference>
<dbReference type="Proteomes" id="UP000198863">
    <property type="component" value="Unassembled WGS sequence"/>
</dbReference>
<evidence type="ECO:0000259" key="1">
    <source>
        <dbReference type="PROSITE" id="PS50943"/>
    </source>
</evidence>
<evidence type="ECO:0000313" key="3">
    <source>
        <dbReference type="Proteomes" id="UP000198863"/>
    </source>
</evidence>
<keyword evidence="3" id="KW-1185">Reference proteome</keyword>
<dbReference type="RefSeq" id="WP_165640103.1">
    <property type="nucleotide sequence ID" value="NZ_FNCF01000001.1"/>
</dbReference>
<dbReference type="SMART" id="SM00530">
    <property type="entry name" value="HTH_XRE"/>
    <property type="match status" value="1"/>
</dbReference>
<dbReference type="InterPro" id="IPR010982">
    <property type="entry name" value="Lambda_DNA-bd_dom_sf"/>
</dbReference>
<accession>A0A1G7MIU3</accession>
<reference evidence="3" key="1">
    <citation type="submission" date="2016-10" db="EMBL/GenBank/DDBJ databases">
        <authorList>
            <person name="Varghese N."/>
            <person name="Submissions S."/>
        </authorList>
    </citation>
    <scope>NUCLEOTIDE SEQUENCE [LARGE SCALE GENOMIC DNA]</scope>
    <source>
        <strain evidence="3">DSM 44526</strain>
    </source>
</reference>
<dbReference type="SUPFAM" id="SSF47413">
    <property type="entry name" value="lambda repressor-like DNA-binding domains"/>
    <property type="match status" value="1"/>
</dbReference>
<protein>
    <submittedName>
        <fullName evidence="2">Transcriptional regulator, contains XRE-family HTH domain</fullName>
    </submittedName>
</protein>
<gene>
    <name evidence="2" type="ORF">SAMN05660324_0660</name>
</gene>
<dbReference type="PROSITE" id="PS50943">
    <property type="entry name" value="HTH_CROC1"/>
    <property type="match status" value="1"/>
</dbReference>
<sequence length="223" mass="24589">MSEAAQGHPPADFDLSGTVRRIRRTARLSQRELALAAGLSKSTIAQVETGRRGLSADALASLATIAGLRLALVDGDGVEVLPMRGSAARDDGGRRYPAHCDVRHGDEGWWYLPHRAARPVPWFTFDLRRSEPLADDDHPVQVPEDDPRWRAEQRRVESLTAWAARQQQLREDYLRRLGAGEVPPLRDDPCTCPPGCEELLVGDDPAGQADPHVPDCPCRCDVH</sequence>
<feature type="domain" description="HTH cro/C1-type" evidence="1">
    <location>
        <begin position="19"/>
        <end position="73"/>
    </location>
</feature>